<evidence type="ECO:0000313" key="2">
    <source>
        <dbReference type="EMBL" id="KAK7869277.1"/>
    </source>
</evidence>
<protein>
    <recommendedName>
        <fullName evidence="1">ABCA1-4-like C-terminal R2 regulatory domain-containing protein</fullName>
    </recommendedName>
</protein>
<organism evidence="2 3">
    <name type="scientific">Gryllus longicercus</name>
    <dbReference type="NCBI Taxonomy" id="2509291"/>
    <lineage>
        <taxon>Eukaryota</taxon>
        <taxon>Metazoa</taxon>
        <taxon>Ecdysozoa</taxon>
        <taxon>Arthropoda</taxon>
        <taxon>Hexapoda</taxon>
        <taxon>Insecta</taxon>
        <taxon>Pterygota</taxon>
        <taxon>Neoptera</taxon>
        <taxon>Polyneoptera</taxon>
        <taxon>Orthoptera</taxon>
        <taxon>Ensifera</taxon>
        <taxon>Gryllidea</taxon>
        <taxon>Grylloidea</taxon>
        <taxon>Gryllidae</taxon>
        <taxon>Gryllinae</taxon>
        <taxon>Gryllus</taxon>
    </lineage>
</organism>
<dbReference type="EMBL" id="JAZDUA010000077">
    <property type="protein sequence ID" value="KAK7869277.1"/>
    <property type="molecule type" value="Genomic_DNA"/>
</dbReference>
<gene>
    <name evidence="2" type="ORF">R5R35_000890</name>
</gene>
<sequence length="126" mass="14577">MEECEVLCTRLAIMVNGSFRCLGPIQHLKNKFAEGYTLIIKVKVGANVPQRTDKIKEFVRTTFPGAVLKQEYVRLLTYHIPSKTYPWSQMFGIMEKSRKQLDIEDYSLGQTSLEQVFLQLASLQRF</sequence>
<reference evidence="2 3" key="1">
    <citation type="submission" date="2024-03" db="EMBL/GenBank/DDBJ databases">
        <title>The genome assembly and annotation of the cricket Gryllus longicercus Weissman &amp; Gray.</title>
        <authorList>
            <person name="Szrajer S."/>
            <person name="Gray D."/>
            <person name="Ylla G."/>
        </authorList>
    </citation>
    <scope>NUCLEOTIDE SEQUENCE [LARGE SCALE GENOMIC DNA]</scope>
    <source>
        <strain evidence="2">DAG 2021-001</strain>
        <tissue evidence="2">Whole body minus gut</tissue>
    </source>
</reference>
<dbReference type="PANTHER" id="PTHR19229">
    <property type="entry name" value="ATP-BINDING CASSETTE TRANSPORTER SUBFAMILY A ABCA"/>
    <property type="match status" value="1"/>
</dbReference>
<proteinExistence type="predicted"/>
<dbReference type="GO" id="GO:0016020">
    <property type="term" value="C:membrane"/>
    <property type="evidence" value="ECO:0007669"/>
    <property type="project" value="InterPro"/>
</dbReference>
<accession>A0AAN9ZAY0</accession>
<name>A0AAN9ZAY0_9ORTH</name>
<dbReference type="Proteomes" id="UP001378592">
    <property type="component" value="Unassembled WGS sequence"/>
</dbReference>
<dbReference type="InterPro" id="IPR026082">
    <property type="entry name" value="ABCA"/>
</dbReference>
<comment type="caution">
    <text evidence="2">The sequence shown here is derived from an EMBL/GenBank/DDBJ whole genome shotgun (WGS) entry which is preliminary data.</text>
</comment>
<feature type="domain" description="ABCA1-4-like C-terminal R2 regulatory" evidence="1">
    <location>
        <begin position="34"/>
        <end position="110"/>
    </location>
</feature>
<dbReference type="GO" id="GO:0140359">
    <property type="term" value="F:ABC-type transporter activity"/>
    <property type="evidence" value="ECO:0007669"/>
    <property type="project" value="InterPro"/>
</dbReference>
<dbReference type="Pfam" id="PF23321">
    <property type="entry name" value="R1_ABCA1"/>
    <property type="match status" value="1"/>
</dbReference>
<dbReference type="GO" id="GO:0005319">
    <property type="term" value="F:lipid transporter activity"/>
    <property type="evidence" value="ECO:0007669"/>
    <property type="project" value="TreeGrafter"/>
</dbReference>
<evidence type="ECO:0000259" key="1">
    <source>
        <dbReference type="Pfam" id="PF23321"/>
    </source>
</evidence>
<dbReference type="AlphaFoldDB" id="A0AAN9ZAY0"/>
<dbReference type="PANTHER" id="PTHR19229:SF250">
    <property type="entry name" value="ABC TRANSPORTER DOMAIN-CONTAINING PROTEIN-RELATED"/>
    <property type="match status" value="1"/>
</dbReference>
<keyword evidence="3" id="KW-1185">Reference proteome</keyword>
<dbReference type="InterPro" id="IPR056264">
    <property type="entry name" value="R2_ABCA1-4-like"/>
</dbReference>
<evidence type="ECO:0000313" key="3">
    <source>
        <dbReference type="Proteomes" id="UP001378592"/>
    </source>
</evidence>